<dbReference type="Proteomes" id="UP000502699">
    <property type="component" value="Chromosome"/>
</dbReference>
<dbReference type="SUPFAM" id="SSF55120">
    <property type="entry name" value="Pseudouridine synthase"/>
    <property type="match status" value="1"/>
</dbReference>
<evidence type="ECO:0000313" key="12">
    <source>
        <dbReference type="Proteomes" id="UP000502699"/>
    </source>
</evidence>
<keyword evidence="6 9" id="KW-0413">Isomerase</keyword>
<dbReference type="AlphaFoldDB" id="A0A6G7VC37"/>
<dbReference type="Pfam" id="PF01479">
    <property type="entry name" value="S4"/>
    <property type="match status" value="1"/>
</dbReference>
<feature type="active site" evidence="7">
    <location>
        <position position="139"/>
    </location>
</feature>
<comment type="catalytic activity">
    <reaction evidence="1">
        <text>uridine(955/2504/2580) in 23S rRNA = pseudouridine(955/2504/2580) in 23S rRNA</text>
        <dbReference type="Rhea" id="RHEA:42528"/>
        <dbReference type="Rhea" id="RHEA-COMP:10099"/>
        <dbReference type="Rhea" id="RHEA-COMP:10100"/>
        <dbReference type="ChEBI" id="CHEBI:65314"/>
        <dbReference type="ChEBI" id="CHEBI:65315"/>
        <dbReference type="EC" id="5.4.99.24"/>
    </reaction>
</comment>
<dbReference type="Gene3D" id="3.10.290.10">
    <property type="entry name" value="RNA-binding S4 domain"/>
    <property type="match status" value="1"/>
</dbReference>
<dbReference type="InterPro" id="IPR020103">
    <property type="entry name" value="PsdUridine_synth_cat_dom_sf"/>
</dbReference>
<name>A0A6G7VC37_9GAMM</name>
<evidence type="ECO:0000256" key="8">
    <source>
        <dbReference type="PROSITE-ProRule" id="PRU00182"/>
    </source>
</evidence>
<dbReference type="CDD" id="cd02869">
    <property type="entry name" value="PseudoU_synth_RluA_like"/>
    <property type="match status" value="1"/>
</dbReference>
<dbReference type="InterPro" id="IPR036986">
    <property type="entry name" value="S4_RNA-bd_sf"/>
</dbReference>
<evidence type="ECO:0000256" key="9">
    <source>
        <dbReference type="RuleBase" id="RU362028"/>
    </source>
</evidence>
<dbReference type="NCBIfam" id="TIGR00005">
    <property type="entry name" value="rluA_subfam"/>
    <property type="match status" value="1"/>
</dbReference>
<dbReference type="EC" id="5.4.99.-" evidence="9"/>
<dbReference type="GO" id="GO:0160141">
    <property type="term" value="F:23S rRNA pseudouridine(955/2504/2580) synthase activity"/>
    <property type="evidence" value="ECO:0007669"/>
    <property type="project" value="UniProtKB-EC"/>
</dbReference>
<keyword evidence="4" id="KW-0698">rRNA processing</keyword>
<comment type="function">
    <text evidence="2">Responsible for synthesis of pseudouridine from uracil at positions 955, 2504 and 2580 in 23S ribosomal RNA.</text>
</comment>
<evidence type="ECO:0000259" key="10">
    <source>
        <dbReference type="SMART" id="SM00363"/>
    </source>
</evidence>
<accession>A0A6G7VC37</accession>
<evidence type="ECO:0000256" key="2">
    <source>
        <dbReference type="ARBA" id="ARBA00002876"/>
    </source>
</evidence>
<dbReference type="GO" id="GO:0003723">
    <property type="term" value="F:RNA binding"/>
    <property type="evidence" value="ECO:0007669"/>
    <property type="project" value="UniProtKB-KW"/>
</dbReference>
<dbReference type="RefSeq" id="WP_166270237.1">
    <property type="nucleotide sequence ID" value="NZ_CP048029.1"/>
</dbReference>
<feature type="domain" description="RNA-binding S4" evidence="10">
    <location>
        <begin position="17"/>
        <end position="75"/>
    </location>
</feature>
<gene>
    <name evidence="11" type="ORF">GWK36_05180</name>
</gene>
<dbReference type="GO" id="GO:0000455">
    <property type="term" value="P:enzyme-directed rRNA pseudouridine synthesis"/>
    <property type="evidence" value="ECO:0007669"/>
    <property type="project" value="TreeGrafter"/>
</dbReference>
<dbReference type="KEGG" id="cjap:GWK36_05180"/>
<dbReference type="PROSITE" id="PS50889">
    <property type="entry name" value="S4"/>
    <property type="match status" value="1"/>
</dbReference>
<dbReference type="SMART" id="SM00363">
    <property type="entry name" value="S4"/>
    <property type="match status" value="1"/>
</dbReference>
<dbReference type="PROSITE" id="PS01129">
    <property type="entry name" value="PSI_RLU"/>
    <property type="match status" value="1"/>
</dbReference>
<evidence type="ECO:0000256" key="3">
    <source>
        <dbReference type="ARBA" id="ARBA00010876"/>
    </source>
</evidence>
<dbReference type="PANTHER" id="PTHR21600">
    <property type="entry name" value="MITOCHONDRIAL RNA PSEUDOURIDINE SYNTHASE"/>
    <property type="match status" value="1"/>
</dbReference>
<comment type="similarity">
    <text evidence="3 9">Belongs to the pseudouridine synthase RluA family.</text>
</comment>
<evidence type="ECO:0000256" key="1">
    <source>
        <dbReference type="ARBA" id="ARBA00000381"/>
    </source>
</evidence>
<reference evidence="12" key="1">
    <citation type="submission" date="2020-01" db="EMBL/GenBank/DDBJ databases">
        <title>Caldichromatium gen. nov., sp. nov., a thermophilic purple sulfur bacterium member of the family Chromatiaceae isolated from Nakabusa hot spring, Japan.</title>
        <authorList>
            <person name="Saini M.K."/>
            <person name="Hanada S."/>
            <person name="Tank M."/>
        </authorList>
    </citation>
    <scope>NUCLEOTIDE SEQUENCE [LARGE SCALE GENOMIC DNA]</scope>
    <source>
        <strain evidence="12">No.7</strain>
    </source>
</reference>
<comment type="catalytic activity">
    <reaction evidence="9">
        <text>a uridine in RNA = a pseudouridine in RNA</text>
        <dbReference type="Rhea" id="RHEA:48348"/>
        <dbReference type="Rhea" id="RHEA-COMP:12068"/>
        <dbReference type="Rhea" id="RHEA-COMP:12069"/>
        <dbReference type="ChEBI" id="CHEBI:65314"/>
        <dbReference type="ChEBI" id="CHEBI:65315"/>
    </reaction>
</comment>
<dbReference type="Gene3D" id="3.30.2350.10">
    <property type="entry name" value="Pseudouridine synthase"/>
    <property type="match status" value="1"/>
</dbReference>
<dbReference type="EMBL" id="CP048029">
    <property type="protein sequence ID" value="QIK37470.1"/>
    <property type="molecule type" value="Genomic_DNA"/>
</dbReference>
<organism evidence="11 12">
    <name type="scientific">Caldichromatium japonicum</name>
    <dbReference type="NCBI Taxonomy" id="2699430"/>
    <lineage>
        <taxon>Bacteria</taxon>
        <taxon>Pseudomonadati</taxon>
        <taxon>Pseudomonadota</taxon>
        <taxon>Gammaproteobacteria</taxon>
        <taxon>Chromatiales</taxon>
        <taxon>Chromatiaceae</taxon>
        <taxon>Caldichromatium</taxon>
    </lineage>
</organism>
<dbReference type="Pfam" id="PF00849">
    <property type="entry name" value="PseudoU_synth_2"/>
    <property type="match status" value="1"/>
</dbReference>
<proteinExistence type="inferred from homology"/>
<dbReference type="InterPro" id="IPR006224">
    <property type="entry name" value="PsdUridine_synth_RluA-like_CS"/>
</dbReference>
<evidence type="ECO:0000256" key="5">
    <source>
        <dbReference type="ARBA" id="ARBA00022884"/>
    </source>
</evidence>
<keyword evidence="12" id="KW-1185">Reference proteome</keyword>
<evidence type="ECO:0000313" key="11">
    <source>
        <dbReference type="EMBL" id="QIK37470.1"/>
    </source>
</evidence>
<dbReference type="InterPro" id="IPR006225">
    <property type="entry name" value="PsdUridine_synth_RluC/D"/>
</dbReference>
<keyword evidence="5 8" id="KW-0694">RNA-binding</keyword>
<dbReference type="CDD" id="cd00165">
    <property type="entry name" value="S4"/>
    <property type="match status" value="1"/>
</dbReference>
<dbReference type="InterPro" id="IPR050188">
    <property type="entry name" value="RluA_PseudoU_synthase"/>
</dbReference>
<protein>
    <recommendedName>
        <fullName evidence="9">Pseudouridine synthase</fullName>
        <ecNumber evidence="9">5.4.99.-</ecNumber>
    </recommendedName>
</protein>
<sequence length="317" mass="35155">MSTAVQYIVVDAEAEGQRIDNFLRRVLKGVPPSHLYRLLRRGEVRVNQGRVRADHRLCAGDEVRIPPVRLGAPLPPPEHAPHQLAWLERAILHEDERLLIIDKPAGLAVHGGSGLSFGLIESLRLLRPGCELELVHRLDRETSGCLVVCKRRSTLRELHALIREGRMEKRYLALLVGELPRSTVLVEAPLKKNVLASGERMVQVDHQSGKPARTRLRRLARFMADDRALTLAEAELLTGRTHQIRVHAAHLGLPLAGDPKYGDEAANRCLKARGLARLFLHAVALGFQLSSMSQPLRIEAPVPAALRGFLDTLGARS</sequence>
<dbReference type="PANTHER" id="PTHR21600:SF92">
    <property type="entry name" value="RIBOSOMAL LARGE SUBUNIT PSEUDOURIDINE SYNTHASE C"/>
    <property type="match status" value="1"/>
</dbReference>
<dbReference type="SUPFAM" id="SSF55174">
    <property type="entry name" value="Alpha-L RNA-binding motif"/>
    <property type="match status" value="1"/>
</dbReference>
<dbReference type="InterPro" id="IPR002942">
    <property type="entry name" value="S4_RNA-bd"/>
</dbReference>
<evidence type="ECO:0000256" key="6">
    <source>
        <dbReference type="ARBA" id="ARBA00023235"/>
    </source>
</evidence>
<evidence type="ECO:0000256" key="4">
    <source>
        <dbReference type="ARBA" id="ARBA00022552"/>
    </source>
</evidence>
<evidence type="ECO:0000256" key="7">
    <source>
        <dbReference type="PIRSR" id="PIRSR606225-1"/>
    </source>
</evidence>
<dbReference type="InterPro" id="IPR006145">
    <property type="entry name" value="PsdUridine_synth_RsuA/RluA"/>
</dbReference>